<dbReference type="AlphaFoldDB" id="A0A318F2P2"/>
<dbReference type="SUPFAM" id="SSF53448">
    <property type="entry name" value="Nucleotide-diphospho-sugar transferases"/>
    <property type="match status" value="1"/>
</dbReference>
<keyword evidence="1" id="KW-0808">Transferase</keyword>
<dbReference type="Gene3D" id="3.90.550.10">
    <property type="entry name" value="Spore Coat Polysaccharide Biosynthesis Protein SpsA, Chain A"/>
    <property type="match status" value="1"/>
</dbReference>
<dbReference type="Pfam" id="PF13489">
    <property type="entry name" value="Methyltransf_23"/>
    <property type="match status" value="1"/>
</dbReference>
<sequence length="583" mass="67902">MKSQEMLENIQNLIQNCQWREAQKLIDEYRKTAFNHSYTDMVEIFQAAIYMNDKEYDKAEKSILDGLRANITNYELYFMLGNLKEIYENKAQALFAYENAVFYCHNEDKEFLEEHLINYKQENSQELPGKVALLLTACHNFDYLKLCIDSIRSSNLEDSYEIILTNYAALPGERDWLKAQRDIIYLENVNPKKQFTLYSDGINAALESSDIFLLHTETVIMPNTIFNMRMCLYEDHKTGAAGTVTNLFDAQRADEVFQNMEQYVNYSSKNNIYDSKRHELCSRLLNFSILYKRTILNKIGCFDESFEDTQYVIDDMNLRLIQEGYRLQLCHDSFIYCFGLTKMDDNKTAEAAKPVLSDADRFFEKWGIDIKACSKIREDFIDIINKGEKEAFQILEIGCGMGATLLKIKDKYRASNVFGIELKKEEAMLGASLLNIESMDIEDMNLNYSKNFFDYILLGDLLEHFHKPEKILVYLRGFLKKNGIILAGIHNLQNQSVLLPLLKGDFTYKDNGILDRRHIKFFTKNEIIKLFKSCDYTMLDLYAKTEQLDKNTEELLNKLCSIDNSIDAESIRVVQYLVEAAKH</sequence>
<dbReference type="Gene3D" id="1.25.40.10">
    <property type="entry name" value="Tetratricopeptide repeat domain"/>
    <property type="match status" value="1"/>
</dbReference>
<dbReference type="CDD" id="cd02440">
    <property type="entry name" value="AdoMet_MTases"/>
    <property type="match status" value="1"/>
</dbReference>
<organism evidence="1 2">
    <name type="scientific">Lachnotalea glycerini</name>
    <dbReference type="NCBI Taxonomy" id="1763509"/>
    <lineage>
        <taxon>Bacteria</taxon>
        <taxon>Bacillati</taxon>
        <taxon>Bacillota</taxon>
        <taxon>Clostridia</taxon>
        <taxon>Lachnospirales</taxon>
        <taxon>Lachnospiraceae</taxon>
        <taxon>Lachnotalea</taxon>
    </lineage>
</organism>
<dbReference type="RefSeq" id="WP_110290318.1">
    <property type="nucleotide sequence ID" value="NZ_QICS01000001.1"/>
</dbReference>
<dbReference type="EMBL" id="QICS01000001">
    <property type="protein sequence ID" value="PXV96128.1"/>
    <property type="molecule type" value="Genomic_DNA"/>
</dbReference>
<comment type="caution">
    <text evidence="1">The sequence shown here is derived from an EMBL/GenBank/DDBJ whole genome shotgun (WGS) entry which is preliminary data.</text>
</comment>
<dbReference type="InterPro" id="IPR029044">
    <property type="entry name" value="Nucleotide-diphossugar_trans"/>
</dbReference>
<dbReference type="Gene3D" id="3.40.50.150">
    <property type="entry name" value="Vaccinia Virus protein VP39"/>
    <property type="match status" value="1"/>
</dbReference>
<gene>
    <name evidence="1" type="ORF">C8E03_101762</name>
</gene>
<dbReference type="SUPFAM" id="SSF53335">
    <property type="entry name" value="S-adenosyl-L-methionine-dependent methyltransferases"/>
    <property type="match status" value="1"/>
</dbReference>
<dbReference type="Proteomes" id="UP000247523">
    <property type="component" value="Unassembled WGS sequence"/>
</dbReference>
<dbReference type="PANTHER" id="PTHR43861">
    <property type="entry name" value="TRANS-ACONITATE 2-METHYLTRANSFERASE-RELATED"/>
    <property type="match status" value="1"/>
</dbReference>
<evidence type="ECO:0000313" key="1">
    <source>
        <dbReference type="EMBL" id="PXV96128.1"/>
    </source>
</evidence>
<dbReference type="InterPro" id="IPR011990">
    <property type="entry name" value="TPR-like_helical_dom_sf"/>
</dbReference>
<proteinExistence type="predicted"/>
<accession>A0A318F2P2</accession>
<evidence type="ECO:0000313" key="2">
    <source>
        <dbReference type="Proteomes" id="UP000247523"/>
    </source>
</evidence>
<protein>
    <submittedName>
        <fullName evidence="1">GT2 family glycosyltransferase</fullName>
    </submittedName>
</protein>
<reference evidence="1 2" key="1">
    <citation type="submission" date="2018-05" db="EMBL/GenBank/DDBJ databases">
        <title>Genomic Encyclopedia of Type Strains, Phase IV (KMG-IV): sequencing the most valuable type-strain genomes for metagenomic binning, comparative biology and taxonomic classification.</title>
        <authorList>
            <person name="Goeker M."/>
        </authorList>
    </citation>
    <scope>NUCLEOTIDE SEQUENCE [LARGE SCALE GENOMIC DNA]</scope>
    <source>
        <strain evidence="1 2">DSM 28816</strain>
    </source>
</reference>
<dbReference type="GO" id="GO:0016740">
    <property type="term" value="F:transferase activity"/>
    <property type="evidence" value="ECO:0007669"/>
    <property type="project" value="UniProtKB-KW"/>
</dbReference>
<dbReference type="InterPro" id="IPR029063">
    <property type="entry name" value="SAM-dependent_MTases_sf"/>
</dbReference>
<name>A0A318F2P2_9FIRM</name>